<feature type="region of interest" description="Disordered" evidence="1">
    <location>
        <begin position="474"/>
        <end position="505"/>
    </location>
</feature>
<dbReference type="EMBL" id="PXYI01000004">
    <property type="protein sequence ID" value="PSJ39945.1"/>
    <property type="molecule type" value="Genomic_DNA"/>
</dbReference>
<feature type="chain" id="PRO_5015199005" description="DUF1570 domain-containing protein" evidence="2">
    <location>
        <begin position="25"/>
        <end position="505"/>
    </location>
</feature>
<evidence type="ECO:0000313" key="4">
    <source>
        <dbReference type="Proteomes" id="UP000241167"/>
    </source>
</evidence>
<evidence type="ECO:0000313" key="3">
    <source>
        <dbReference type="EMBL" id="PSJ39945.1"/>
    </source>
</evidence>
<dbReference type="AlphaFoldDB" id="A0A2P7QPQ0"/>
<proteinExistence type="predicted"/>
<sequence length="505" mass="55974">MKNKTWRGLAALLLAILAAEQAPATWKKAESENFILYGQANEGKLREQISLLEDYQSFLRALTGVNDPASPNKLPVYLVRGAGELKTVRDMGPNVGGFYTASSSGIAAFVDERAGSWADEDNHILFHEIAHHFMMQYRPTAYPAWYVEGFAEYVMTARFKPKTIEYGWPSEGRAAWLGRTTWLPTERILFARPPRKGPEAASFYAQSWLIAHYMLRDAGRAAKFKAYINALVKGEEPKAAFMAQFGEVKAFGRALETYARKGMTYTTRTRASAAVQPKVAITTLPAAAEDLLLREAAMHVGIRDQDAPQLLARVRAEAAKFPSDPYAQRVLAEAETLYGDRNKGAALLDGLLKTAASDVELLYLRGMKHVLDARAEDQDPAPHYKAARTWFVRAHKADEYHFPTLARYAESLRTDRRFDSDNTAEIVLLAQELAPQVDELSVNAASLLIMRGRFEDAEALLLPLASSPHNEGLAKAASAMLRQARGRSKTPLPDNDEPAVETASQ</sequence>
<accession>A0A2P7QPQ0</accession>
<dbReference type="Proteomes" id="UP000241167">
    <property type="component" value="Unassembled WGS sequence"/>
</dbReference>
<protein>
    <recommendedName>
        <fullName evidence="5">DUF1570 domain-containing protein</fullName>
    </recommendedName>
</protein>
<dbReference type="OrthoDB" id="5523615at2"/>
<keyword evidence="2" id="KW-0732">Signal</keyword>
<name>A0A2P7QPQ0_9SPHN</name>
<keyword evidence="4" id="KW-1185">Reference proteome</keyword>
<evidence type="ECO:0000256" key="2">
    <source>
        <dbReference type="SAM" id="SignalP"/>
    </source>
</evidence>
<evidence type="ECO:0008006" key="5">
    <source>
        <dbReference type="Google" id="ProtNLM"/>
    </source>
</evidence>
<organism evidence="3 4">
    <name type="scientific">Allosphingosinicella deserti</name>
    <dbReference type="NCBI Taxonomy" id="2116704"/>
    <lineage>
        <taxon>Bacteria</taxon>
        <taxon>Pseudomonadati</taxon>
        <taxon>Pseudomonadota</taxon>
        <taxon>Alphaproteobacteria</taxon>
        <taxon>Sphingomonadales</taxon>
        <taxon>Sphingomonadaceae</taxon>
        <taxon>Allosphingosinicella</taxon>
    </lineage>
</organism>
<feature type="signal peptide" evidence="2">
    <location>
        <begin position="1"/>
        <end position="24"/>
    </location>
</feature>
<reference evidence="3 4" key="1">
    <citation type="submission" date="2018-03" db="EMBL/GenBank/DDBJ databases">
        <title>The draft genome of Sphingosinicella sp. GL-C-18.</title>
        <authorList>
            <person name="Liu L."/>
            <person name="Li L."/>
            <person name="Liang L."/>
            <person name="Zhang X."/>
            <person name="Wang T."/>
        </authorList>
    </citation>
    <scope>NUCLEOTIDE SEQUENCE [LARGE SCALE GENOMIC DNA]</scope>
    <source>
        <strain evidence="3 4">GL-C-18</strain>
    </source>
</reference>
<dbReference type="RefSeq" id="WP_106513850.1">
    <property type="nucleotide sequence ID" value="NZ_PXYI01000004.1"/>
</dbReference>
<evidence type="ECO:0000256" key="1">
    <source>
        <dbReference type="SAM" id="MobiDB-lite"/>
    </source>
</evidence>
<gene>
    <name evidence="3" type="ORF">C7I55_15480</name>
</gene>
<comment type="caution">
    <text evidence="3">The sequence shown here is derived from an EMBL/GenBank/DDBJ whole genome shotgun (WGS) entry which is preliminary data.</text>
</comment>